<sequence length="203" mass="22072">MSNMVHFSTAQALLSAGLIFLAVAIPVWVLYLVGRRIPPALERRGRKSGFAGSLVLLDAAFVFFFLYWVLFAAIDAAQASRFLSYRVDVPAWQILAPLIPDVVFVALFGWVAVRLALVRRPRVQAEAIAVVWVLGPLAGIAEGLIYKGAVDWQGLAFSAAFAAVATLYLLLSDRVNLTYGTRRGTTLPELDPPGSRTRRAGGK</sequence>
<evidence type="ECO:0008006" key="4">
    <source>
        <dbReference type="Google" id="ProtNLM"/>
    </source>
</evidence>
<organism evidence="2 3">
    <name type="scientific">Mesosutterella porci</name>
    <dbReference type="NCBI Taxonomy" id="2915351"/>
    <lineage>
        <taxon>Bacteria</taxon>
        <taxon>Pseudomonadati</taxon>
        <taxon>Pseudomonadota</taxon>
        <taxon>Betaproteobacteria</taxon>
        <taxon>Burkholderiales</taxon>
        <taxon>Sutterellaceae</taxon>
        <taxon>Mesosutterella</taxon>
    </lineage>
</organism>
<protein>
    <recommendedName>
        <fullName evidence="4">DUF2569 domain-containing protein</fullName>
    </recommendedName>
</protein>
<feature type="transmembrane region" description="Helical" evidence="1">
    <location>
        <begin position="152"/>
        <end position="171"/>
    </location>
</feature>
<dbReference type="Proteomes" id="UP001297600">
    <property type="component" value="Unassembled WGS sequence"/>
</dbReference>
<gene>
    <name evidence="2" type="ORF">MAF45_08115</name>
</gene>
<keyword evidence="1" id="KW-0812">Transmembrane</keyword>
<feature type="transmembrane region" description="Helical" evidence="1">
    <location>
        <begin position="125"/>
        <end position="146"/>
    </location>
</feature>
<proteinExistence type="predicted"/>
<reference evidence="2 3" key="1">
    <citation type="submission" date="2022-02" db="EMBL/GenBank/DDBJ databases">
        <title>Mesosutterella porci, a novel member of the family Sutterellaceae from pig feces.</title>
        <authorList>
            <person name="Wylensek D."/>
            <person name="Clavel T."/>
        </authorList>
    </citation>
    <scope>NUCLEOTIDE SEQUENCE [LARGE SCALE GENOMIC DNA]</scope>
    <source>
        <strain evidence="3">oilRF-744-wt-GAM-9</strain>
    </source>
</reference>
<feature type="transmembrane region" description="Helical" evidence="1">
    <location>
        <begin position="12"/>
        <end position="33"/>
    </location>
</feature>
<feature type="transmembrane region" description="Helical" evidence="1">
    <location>
        <begin position="94"/>
        <end position="113"/>
    </location>
</feature>
<feature type="transmembrane region" description="Helical" evidence="1">
    <location>
        <begin position="54"/>
        <end position="74"/>
    </location>
</feature>
<dbReference type="EMBL" id="JAKNCT010000009">
    <property type="protein sequence ID" value="MCG5031402.1"/>
    <property type="molecule type" value="Genomic_DNA"/>
</dbReference>
<comment type="caution">
    <text evidence="2">The sequence shown here is derived from an EMBL/GenBank/DDBJ whole genome shotgun (WGS) entry which is preliminary data.</text>
</comment>
<evidence type="ECO:0000256" key="1">
    <source>
        <dbReference type="SAM" id="Phobius"/>
    </source>
</evidence>
<keyword evidence="1" id="KW-0472">Membrane</keyword>
<evidence type="ECO:0000313" key="2">
    <source>
        <dbReference type="EMBL" id="MCG5031402.1"/>
    </source>
</evidence>
<name>A0ABS9MSP1_9BURK</name>
<keyword evidence="1" id="KW-1133">Transmembrane helix</keyword>
<dbReference type="RefSeq" id="WP_237979136.1">
    <property type="nucleotide sequence ID" value="NZ_JAKNCT010000009.1"/>
</dbReference>
<accession>A0ABS9MSP1</accession>
<keyword evidence="3" id="KW-1185">Reference proteome</keyword>
<evidence type="ECO:0000313" key="3">
    <source>
        <dbReference type="Proteomes" id="UP001297600"/>
    </source>
</evidence>